<dbReference type="Pfam" id="PF00582">
    <property type="entry name" value="Usp"/>
    <property type="match status" value="1"/>
</dbReference>
<sequence length="167" mass="18779">MSTQTDSVYKILVAANNTPASYKALEYAVDLCRKLKVEYKLLIVYFVALNPKQSLPYIDHLEKAYNMEIQSNAEKDVAECKSYLTKNYAGKVNYEFVEVEGEGETGPLIEEYINETHPDLGLFVVGTRNLGSLKRWALGSVSDYCLHHLHCPVTVVKDLDSHVEDGS</sequence>
<dbReference type="EMBL" id="KQ257452">
    <property type="protein sequence ID" value="KND02804.1"/>
    <property type="molecule type" value="Genomic_DNA"/>
</dbReference>
<protein>
    <recommendedName>
        <fullName evidence="1">UspA domain-containing protein</fullName>
    </recommendedName>
</protein>
<dbReference type="InterPro" id="IPR014729">
    <property type="entry name" value="Rossmann-like_a/b/a_fold"/>
</dbReference>
<dbReference type="PRINTS" id="PR01438">
    <property type="entry name" value="UNVRSLSTRESS"/>
</dbReference>
<dbReference type="Proteomes" id="UP000053201">
    <property type="component" value="Unassembled WGS sequence"/>
</dbReference>
<dbReference type="VEuPathDB" id="FungiDB:SPPG_01885"/>
<organism evidence="2 3">
    <name type="scientific">Spizellomyces punctatus (strain DAOM BR117)</name>
    <dbReference type="NCBI Taxonomy" id="645134"/>
    <lineage>
        <taxon>Eukaryota</taxon>
        <taxon>Fungi</taxon>
        <taxon>Fungi incertae sedis</taxon>
        <taxon>Chytridiomycota</taxon>
        <taxon>Chytridiomycota incertae sedis</taxon>
        <taxon>Chytridiomycetes</taxon>
        <taxon>Spizellomycetales</taxon>
        <taxon>Spizellomycetaceae</taxon>
        <taxon>Spizellomyces</taxon>
    </lineage>
</organism>
<accession>A0A0L0HPS5</accession>
<dbReference type="InParanoid" id="A0A0L0HPS5"/>
<dbReference type="OMA" id="QDAKASI"/>
<dbReference type="SUPFAM" id="SSF52402">
    <property type="entry name" value="Adenine nucleotide alpha hydrolases-like"/>
    <property type="match status" value="1"/>
</dbReference>
<name>A0A0L0HPS5_SPIPD</name>
<dbReference type="eggNOG" id="ENOG502S85V">
    <property type="taxonomic scope" value="Eukaryota"/>
</dbReference>
<reference evidence="2 3" key="1">
    <citation type="submission" date="2009-08" db="EMBL/GenBank/DDBJ databases">
        <title>The Genome Sequence of Spizellomyces punctatus strain DAOM BR117.</title>
        <authorList>
            <consortium name="The Broad Institute Genome Sequencing Platform"/>
            <person name="Russ C."/>
            <person name="Cuomo C."/>
            <person name="Shea T."/>
            <person name="Young S.K."/>
            <person name="Zeng Q."/>
            <person name="Koehrsen M."/>
            <person name="Haas B."/>
            <person name="Borodovsky M."/>
            <person name="Guigo R."/>
            <person name="Alvarado L."/>
            <person name="Berlin A."/>
            <person name="Bochicchio J."/>
            <person name="Borenstein D."/>
            <person name="Chapman S."/>
            <person name="Chen Z."/>
            <person name="Engels R."/>
            <person name="Freedman E."/>
            <person name="Gellesch M."/>
            <person name="Goldberg J."/>
            <person name="Griggs A."/>
            <person name="Gujja S."/>
            <person name="Heiman D."/>
            <person name="Hepburn T."/>
            <person name="Howarth C."/>
            <person name="Jen D."/>
            <person name="Larson L."/>
            <person name="Lewis B."/>
            <person name="Mehta T."/>
            <person name="Park D."/>
            <person name="Pearson M."/>
            <person name="Roberts A."/>
            <person name="Saif S."/>
            <person name="Shenoy N."/>
            <person name="Sisk P."/>
            <person name="Stolte C."/>
            <person name="Sykes S."/>
            <person name="Thomson T."/>
            <person name="Walk T."/>
            <person name="White J."/>
            <person name="Yandava C."/>
            <person name="Burger G."/>
            <person name="Gray M.W."/>
            <person name="Holland P.W.H."/>
            <person name="King N."/>
            <person name="Lang F.B.F."/>
            <person name="Roger A.J."/>
            <person name="Ruiz-Trillo I."/>
            <person name="Lander E."/>
            <person name="Nusbaum C."/>
        </authorList>
    </citation>
    <scope>NUCLEOTIDE SEQUENCE [LARGE SCALE GENOMIC DNA]</scope>
    <source>
        <strain evidence="2 3">DAOM BR117</strain>
    </source>
</reference>
<dbReference type="OrthoDB" id="843225at2759"/>
<proteinExistence type="predicted"/>
<dbReference type="PANTHER" id="PTHR31964">
    <property type="entry name" value="ADENINE NUCLEOTIDE ALPHA HYDROLASES-LIKE SUPERFAMILY PROTEIN"/>
    <property type="match status" value="1"/>
</dbReference>
<dbReference type="InterPro" id="IPR006016">
    <property type="entry name" value="UspA"/>
</dbReference>
<evidence type="ECO:0000313" key="2">
    <source>
        <dbReference type="EMBL" id="KND02804.1"/>
    </source>
</evidence>
<keyword evidence="3" id="KW-1185">Reference proteome</keyword>
<dbReference type="InterPro" id="IPR006015">
    <property type="entry name" value="Universal_stress_UspA"/>
</dbReference>
<dbReference type="AlphaFoldDB" id="A0A0L0HPS5"/>
<evidence type="ECO:0000259" key="1">
    <source>
        <dbReference type="Pfam" id="PF00582"/>
    </source>
</evidence>
<dbReference type="GeneID" id="27685519"/>
<gene>
    <name evidence="2" type="ORF">SPPG_01885</name>
</gene>
<feature type="domain" description="UspA" evidence="1">
    <location>
        <begin position="10"/>
        <end position="157"/>
    </location>
</feature>
<dbReference type="RefSeq" id="XP_016610843.1">
    <property type="nucleotide sequence ID" value="XM_016750196.1"/>
</dbReference>
<dbReference type="CDD" id="cd23659">
    <property type="entry name" value="USP_At3g01520-like"/>
    <property type="match status" value="1"/>
</dbReference>
<dbReference type="Gene3D" id="3.40.50.620">
    <property type="entry name" value="HUPs"/>
    <property type="match status" value="1"/>
</dbReference>
<evidence type="ECO:0000313" key="3">
    <source>
        <dbReference type="Proteomes" id="UP000053201"/>
    </source>
</evidence>
<dbReference type="PANTHER" id="PTHR31964:SF113">
    <property type="entry name" value="USPA DOMAIN-CONTAINING PROTEIN"/>
    <property type="match status" value="1"/>
</dbReference>